<protein>
    <submittedName>
        <fullName evidence="2">Uncharacterized protein</fullName>
    </submittedName>
</protein>
<sequence length="205" mass="22656">MHLKRENPKREGSVCPTRPGIGGRGARADAAGQCTRIRKTGRHVLVDLGLDEAFLGMVKFVREGYPFPAPSLPRPQILCSMVRKDIGCHHQDWVLTPERLILAYGTKSGASGAPLWRPTRPIAIVAARFSRLSRSSNGTTQYKPFSCGLDSFGLNTVKIAKELCFVGSTPGFSPFRKQSRFSSRYSVVWLCGSQYEILGQRAAWD</sequence>
<comment type="caution">
    <text evidence="2">The sequence shown here is derived from an EMBL/GenBank/DDBJ whole genome shotgun (WGS) entry which is preliminary data.</text>
</comment>
<evidence type="ECO:0000313" key="3">
    <source>
        <dbReference type="Proteomes" id="UP001301769"/>
    </source>
</evidence>
<accession>A0AAN6Y5W5</accession>
<reference evidence="2" key="1">
    <citation type="journal article" date="2023" name="Mol. Phylogenet. Evol.">
        <title>Genome-scale phylogeny and comparative genomics of the fungal order Sordariales.</title>
        <authorList>
            <person name="Hensen N."/>
            <person name="Bonometti L."/>
            <person name="Westerberg I."/>
            <person name="Brannstrom I.O."/>
            <person name="Guillou S."/>
            <person name="Cros-Aarteil S."/>
            <person name="Calhoun S."/>
            <person name="Haridas S."/>
            <person name="Kuo A."/>
            <person name="Mondo S."/>
            <person name="Pangilinan J."/>
            <person name="Riley R."/>
            <person name="LaButti K."/>
            <person name="Andreopoulos B."/>
            <person name="Lipzen A."/>
            <person name="Chen C."/>
            <person name="Yan M."/>
            <person name="Daum C."/>
            <person name="Ng V."/>
            <person name="Clum A."/>
            <person name="Steindorff A."/>
            <person name="Ohm R.A."/>
            <person name="Martin F."/>
            <person name="Silar P."/>
            <person name="Natvig D.O."/>
            <person name="Lalanne C."/>
            <person name="Gautier V."/>
            <person name="Ament-Velasquez S.L."/>
            <person name="Kruys A."/>
            <person name="Hutchinson M.I."/>
            <person name="Powell A.J."/>
            <person name="Barry K."/>
            <person name="Miller A.N."/>
            <person name="Grigoriev I.V."/>
            <person name="Debuchy R."/>
            <person name="Gladieux P."/>
            <person name="Hiltunen Thoren M."/>
            <person name="Johannesson H."/>
        </authorList>
    </citation>
    <scope>NUCLEOTIDE SEQUENCE</scope>
    <source>
        <strain evidence="2">PSN293</strain>
    </source>
</reference>
<feature type="region of interest" description="Disordered" evidence="1">
    <location>
        <begin position="1"/>
        <end position="29"/>
    </location>
</feature>
<dbReference type="AlphaFoldDB" id="A0AAN6Y5W5"/>
<gene>
    <name evidence="2" type="ORF">QBC37DRAFT_205121</name>
</gene>
<keyword evidence="3" id="KW-1185">Reference proteome</keyword>
<evidence type="ECO:0000256" key="1">
    <source>
        <dbReference type="SAM" id="MobiDB-lite"/>
    </source>
</evidence>
<evidence type="ECO:0000313" key="2">
    <source>
        <dbReference type="EMBL" id="KAK4211865.1"/>
    </source>
</evidence>
<reference evidence="2" key="2">
    <citation type="submission" date="2023-05" db="EMBL/GenBank/DDBJ databases">
        <authorList>
            <consortium name="Lawrence Berkeley National Laboratory"/>
            <person name="Steindorff A."/>
            <person name="Hensen N."/>
            <person name="Bonometti L."/>
            <person name="Westerberg I."/>
            <person name="Brannstrom I.O."/>
            <person name="Guillou S."/>
            <person name="Cros-Aarteil S."/>
            <person name="Calhoun S."/>
            <person name="Haridas S."/>
            <person name="Kuo A."/>
            <person name="Mondo S."/>
            <person name="Pangilinan J."/>
            <person name="Riley R."/>
            <person name="Labutti K."/>
            <person name="Andreopoulos B."/>
            <person name="Lipzen A."/>
            <person name="Chen C."/>
            <person name="Yanf M."/>
            <person name="Daum C."/>
            <person name="Ng V."/>
            <person name="Clum A."/>
            <person name="Ohm R."/>
            <person name="Martin F."/>
            <person name="Silar P."/>
            <person name="Natvig D."/>
            <person name="Lalanne C."/>
            <person name="Gautier V."/>
            <person name="Ament-Velasquez S.L."/>
            <person name="Kruys A."/>
            <person name="Hutchinson M.I."/>
            <person name="Powell A.J."/>
            <person name="Barry K."/>
            <person name="Miller A.N."/>
            <person name="Grigoriev I.V."/>
            <person name="Debuchy R."/>
            <person name="Gladieux P."/>
            <person name="Thoren M.H."/>
            <person name="Johannesson H."/>
        </authorList>
    </citation>
    <scope>NUCLEOTIDE SEQUENCE</scope>
    <source>
        <strain evidence="2">PSN293</strain>
    </source>
</reference>
<dbReference type="EMBL" id="MU858139">
    <property type="protein sequence ID" value="KAK4211865.1"/>
    <property type="molecule type" value="Genomic_DNA"/>
</dbReference>
<organism evidence="2 3">
    <name type="scientific">Rhypophila decipiens</name>
    <dbReference type="NCBI Taxonomy" id="261697"/>
    <lineage>
        <taxon>Eukaryota</taxon>
        <taxon>Fungi</taxon>
        <taxon>Dikarya</taxon>
        <taxon>Ascomycota</taxon>
        <taxon>Pezizomycotina</taxon>
        <taxon>Sordariomycetes</taxon>
        <taxon>Sordariomycetidae</taxon>
        <taxon>Sordariales</taxon>
        <taxon>Naviculisporaceae</taxon>
        <taxon>Rhypophila</taxon>
    </lineage>
</organism>
<name>A0AAN6Y5W5_9PEZI</name>
<proteinExistence type="predicted"/>
<feature type="compositionally biased region" description="Basic and acidic residues" evidence="1">
    <location>
        <begin position="1"/>
        <end position="12"/>
    </location>
</feature>
<dbReference type="Proteomes" id="UP001301769">
    <property type="component" value="Unassembled WGS sequence"/>
</dbReference>